<keyword evidence="2" id="KW-1185">Reference proteome</keyword>
<reference evidence="1" key="1">
    <citation type="submission" date="2021-06" db="EMBL/GenBank/DDBJ databases">
        <authorList>
            <person name="Kallberg Y."/>
            <person name="Tangrot J."/>
            <person name="Rosling A."/>
        </authorList>
    </citation>
    <scope>NUCLEOTIDE SEQUENCE</scope>
    <source>
        <strain evidence="1">CL356</strain>
    </source>
</reference>
<dbReference type="Proteomes" id="UP000789525">
    <property type="component" value="Unassembled WGS sequence"/>
</dbReference>
<comment type="caution">
    <text evidence="1">The sequence shown here is derived from an EMBL/GenBank/DDBJ whole genome shotgun (WGS) entry which is preliminary data.</text>
</comment>
<evidence type="ECO:0000313" key="1">
    <source>
        <dbReference type="EMBL" id="CAG8510322.1"/>
    </source>
</evidence>
<dbReference type="EMBL" id="CAJVPT010004632">
    <property type="protein sequence ID" value="CAG8510322.1"/>
    <property type="molecule type" value="Genomic_DNA"/>
</dbReference>
<organism evidence="1 2">
    <name type="scientific">Acaulospora colombiana</name>
    <dbReference type="NCBI Taxonomy" id="27376"/>
    <lineage>
        <taxon>Eukaryota</taxon>
        <taxon>Fungi</taxon>
        <taxon>Fungi incertae sedis</taxon>
        <taxon>Mucoromycota</taxon>
        <taxon>Glomeromycotina</taxon>
        <taxon>Glomeromycetes</taxon>
        <taxon>Diversisporales</taxon>
        <taxon>Acaulosporaceae</taxon>
        <taxon>Acaulospora</taxon>
    </lineage>
</organism>
<accession>A0ACA9L6N5</accession>
<proteinExistence type="predicted"/>
<protein>
    <submittedName>
        <fullName evidence="1">10160_t:CDS:1</fullName>
    </submittedName>
</protein>
<name>A0ACA9L6N5_9GLOM</name>
<gene>
    <name evidence="1" type="ORF">ACOLOM_LOCUS3190</name>
</gene>
<feature type="non-terminal residue" evidence="1">
    <location>
        <position position="1"/>
    </location>
</feature>
<sequence>RNRLSDSPKVQENSNSVAVVKRHSLSGLPQSSSVSTKGNESKTHLSSSTNTEENESKANLATTGELPKTSTNKIPINTGQKEKKQYGNIDDIVNDLSYSMETKLSFQPDNIDDNETTKDTKKVENDPSKGSYVISAAFRSNKPASTAATKKKLESTTQESQQKSQTNTNWNSRYNEAKQKYPPVDQLDKENSTISQKNIKTDNNIDKKVQSNKDTPLPTSTKNLNDQTTPKPTNIPKPSSSTPVICAACEKPINGNVLSALGKKWHPEHFTCTHCSIVLEHVSFYEKDGLPYCHLDYHELFSPRCGSCNTPIEGQCINALGKYWHPGHFFCRECGNPFESGGFMVHDGFPYCEKDWTRLFGKISSIFT</sequence>
<evidence type="ECO:0000313" key="2">
    <source>
        <dbReference type="Proteomes" id="UP000789525"/>
    </source>
</evidence>